<evidence type="ECO:0000313" key="3">
    <source>
        <dbReference type="Proteomes" id="UP000242682"/>
    </source>
</evidence>
<dbReference type="SUPFAM" id="SSF53474">
    <property type="entry name" value="alpha/beta-Hydrolases"/>
    <property type="match status" value="1"/>
</dbReference>
<evidence type="ECO:0000259" key="1">
    <source>
        <dbReference type="Pfam" id="PF00561"/>
    </source>
</evidence>
<dbReference type="Pfam" id="PF00561">
    <property type="entry name" value="Abhydrolase_1"/>
    <property type="match status" value="1"/>
</dbReference>
<dbReference type="PRINTS" id="PR00111">
    <property type="entry name" value="ABHYDROLASE"/>
</dbReference>
<proteinExistence type="predicted"/>
<protein>
    <submittedName>
        <fullName evidence="2">Pimeloyl-ACP methyl ester carboxylesterase</fullName>
    </submittedName>
</protein>
<dbReference type="PANTHER" id="PTHR43798">
    <property type="entry name" value="MONOACYLGLYCEROL LIPASE"/>
    <property type="match status" value="1"/>
</dbReference>
<keyword evidence="3" id="KW-1185">Reference proteome</keyword>
<name>A0A2P8H5H1_9BACL</name>
<accession>A0A2P8H5H1</accession>
<dbReference type="OrthoDB" id="9805423at2"/>
<dbReference type="RefSeq" id="WP_106532165.1">
    <property type="nucleotide sequence ID" value="NZ_PYAT01000002.1"/>
</dbReference>
<organism evidence="2 3">
    <name type="scientific">Planomicrobium soli</name>
    <dbReference type="NCBI Taxonomy" id="1176648"/>
    <lineage>
        <taxon>Bacteria</taxon>
        <taxon>Bacillati</taxon>
        <taxon>Bacillota</taxon>
        <taxon>Bacilli</taxon>
        <taxon>Bacillales</taxon>
        <taxon>Caryophanaceae</taxon>
        <taxon>Planomicrobium</taxon>
    </lineage>
</organism>
<reference evidence="2 3" key="1">
    <citation type="submission" date="2018-03" db="EMBL/GenBank/DDBJ databases">
        <title>Genomic Encyclopedia of Type Strains, Phase III (KMG-III): the genomes of soil and plant-associated and newly described type strains.</title>
        <authorList>
            <person name="Whitman W."/>
        </authorList>
    </citation>
    <scope>NUCLEOTIDE SEQUENCE [LARGE SCALE GENOMIC DNA]</scope>
    <source>
        <strain evidence="2 3">CGMCC 1.12259</strain>
    </source>
</reference>
<sequence>MPYAEIDDNLSIYYWSKGEGMPIVFIHPFVMGHNVFMHQEQLAKYYKTIFYDLAGHGESSKGDQSITIGLLADHLKLLLDKLGIEKAVICAYSHGGLVAQEFALKYPDRVMAMILSGGYSELNNFSPIFFIKSVMYMAKFRQIPLAAKLQAKLNHYYPEDEEKIYELAKKTDPQRAYEFCRNGLDYKSTYSIHRMKMPILLIFGTLEKPMHHYQIPFLKAAPQTEVIYIDKGTHQVPIGSFQAFNGAVHQYLKPINEQYLQEQRRDGGNP</sequence>
<dbReference type="Proteomes" id="UP000242682">
    <property type="component" value="Unassembled WGS sequence"/>
</dbReference>
<dbReference type="AlphaFoldDB" id="A0A2P8H5H1"/>
<gene>
    <name evidence="2" type="ORF">B0H99_102156</name>
</gene>
<dbReference type="InterPro" id="IPR000073">
    <property type="entry name" value="AB_hydrolase_1"/>
</dbReference>
<dbReference type="EMBL" id="PYAT01000002">
    <property type="protein sequence ID" value="PSL41472.1"/>
    <property type="molecule type" value="Genomic_DNA"/>
</dbReference>
<comment type="caution">
    <text evidence="2">The sequence shown here is derived from an EMBL/GenBank/DDBJ whole genome shotgun (WGS) entry which is preliminary data.</text>
</comment>
<dbReference type="Gene3D" id="3.40.50.1820">
    <property type="entry name" value="alpha/beta hydrolase"/>
    <property type="match status" value="1"/>
</dbReference>
<evidence type="ECO:0000313" key="2">
    <source>
        <dbReference type="EMBL" id="PSL41472.1"/>
    </source>
</evidence>
<dbReference type="InterPro" id="IPR050266">
    <property type="entry name" value="AB_hydrolase_sf"/>
</dbReference>
<feature type="domain" description="AB hydrolase-1" evidence="1">
    <location>
        <begin position="22"/>
        <end position="231"/>
    </location>
</feature>
<dbReference type="InterPro" id="IPR029058">
    <property type="entry name" value="AB_hydrolase_fold"/>
</dbReference>